<proteinExistence type="predicted"/>
<dbReference type="KEGG" id="fgi:OP10G_3176"/>
<dbReference type="RefSeq" id="WP_025229499.1">
    <property type="nucleotide sequence ID" value="NZ_CP007139.1"/>
</dbReference>
<keyword evidence="1" id="KW-0732">Signal</keyword>
<protein>
    <recommendedName>
        <fullName evidence="4">Tetratricopeptide repeat protein</fullName>
    </recommendedName>
</protein>
<organism evidence="2 3">
    <name type="scientific">Fimbriimonas ginsengisoli Gsoil 348</name>
    <dbReference type="NCBI Taxonomy" id="661478"/>
    <lineage>
        <taxon>Bacteria</taxon>
        <taxon>Bacillati</taxon>
        <taxon>Armatimonadota</taxon>
        <taxon>Fimbriimonadia</taxon>
        <taxon>Fimbriimonadales</taxon>
        <taxon>Fimbriimonadaceae</taxon>
        <taxon>Fimbriimonas</taxon>
    </lineage>
</organism>
<evidence type="ECO:0000256" key="1">
    <source>
        <dbReference type="SAM" id="SignalP"/>
    </source>
</evidence>
<dbReference type="Gene3D" id="1.25.40.10">
    <property type="entry name" value="Tetratricopeptide repeat domain"/>
    <property type="match status" value="1"/>
</dbReference>
<dbReference type="HOGENOM" id="CLU_996577_0_0_0"/>
<reference evidence="2 3" key="1">
    <citation type="journal article" date="2014" name="PLoS ONE">
        <title>The first complete genome sequence of the class fimbriimonadia in the phylum armatimonadetes.</title>
        <authorList>
            <person name="Hu Z.Y."/>
            <person name="Wang Y.Z."/>
            <person name="Im W.T."/>
            <person name="Wang S.Y."/>
            <person name="Zhao G.P."/>
            <person name="Zheng H.J."/>
            <person name="Quan Z.X."/>
        </authorList>
    </citation>
    <scope>NUCLEOTIDE SEQUENCE [LARGE SCALE GENOMIC DNA]</scope>
    <source>
        <strain evidence="2">Gsoil 348</strain>
    </source>
</reference>
<accession>A0A068NY12</accession>
<dbReference type="InterPro" id="IPR011990">
    <property type="entry name" value="TPR-like_helical_dom_sf"/>
</dbReference>
<sequence length="279" mass="30276">MRFALAIALGLSATVSYADLPWSPTIRTALVLSSKSRQPILVRVLSPFGSPVFPAAASSSDLEEAMRHFTLVRASSYDELRTILPALPAAGGPGLVMLDSNGRLLKRHGGFVHDVDIFYIVSRTQWRISHEDKIRALAQKNPSNPNLNGDLATLAAMDGDLGRAGNLFTQYSKKMDVSHRVAALEAMGDEWRMRGDFLNAIHAYRGALTNPMPSDAAGRLRVHLTLCLLRNGDPNGASAEISKVKGYLASSPLASYVGVIRKRIFQTTLAPRMGRPAAR</sequence>
<keyword evidence="3" id="KW-1185">Reference proteome</keyword>
<evidence type="ECO:0000313" key="3">
    <source>
        <dbReference type="Proteomes" id="UP000027982"/>
    </source>
</evidence>
<gene>
    <name evidence="2" type="ORF">OP10G_3176</name>
</gene>
<dbReference type="Proteomes" id="UP000027982">
    <property type="component" value="Chromosome"/>
</dbReference>
<feature type="chain" id="PRO_5001654019" description="Tetratricopeptide repeat protein" evidence="1">
    <location>
        <begin position="19"/>
        <end position="279"/>
    </location>
</feature>
<evidence type="ECO:0008006" key="4">
    <source>
        <dbReference type="Google" id="ProtNLM"/>
    </source>
</evidence>
<feature type="signal peptide" evidence="1">
    <location>
        <begin position="1"/>
        <end position="18"/>
    </location>
</feature>
<name>A0A068NY12_FIMGI</name>
<evidence type="ECO:0000313" key="2">
    <source>
        <dbReference type="EMBL" id="AIE86544.1"/>
    </source>
</evidence>
<dbReference type="AlphaFoldDB" id="A0A068NY12"/>
<dbReference type="EMBL" id="CP007139">
    <property type="protein sequence ID" value="AIE86544.1"/>
    <property type="molecule type" value="Genomic_DNA"/>
</dbReference>